<evidence type="ECO:0000313" key="1">
    <source>
        <dbReference type="EMBL" id="ROH97695.1"/>
    </source>
</evidence>
<proteinExistence type="predicted"/>
<reference evidence="2" key="1">
    <citation type="submission" date="2018-11" db="EMBL/GenBank/DDBJ databases">
        <title>Proposal to divide the Flavobacteriaceae and reorganize its genera based on Amino Acid Identity values calculated from whole genome sequences.</title>
        <authorList>
            <person name="Nicholson A.C."/>
            <person name="Gulvik C.A."/>
            <person name="Whitney A.M."/>
            <person name="Humrighouse B.W."/>
            <person name="Bell M."/>
            <person name="Holmes B."/>
            <person name="Steigerwalt A."/>
            <person name="Villarma A."/>
            <person name="Sheth M."/>
            <person name="Batra D."/>
            <person name="Pryor J."/>
            <person name="Bernardet J.-F."/>
            <person name="Hugo C."/>
            <person name="Kampfer P."/>
            <person name="Newman J."/>
            <person name="Mcquiston J.R."/>
        </authorList>
    </citation>
    <scope>NUCLEOTIDE SEQUENCE [LARGE SCALE GENOMIC DNA]</scope>
    <source>
        <strain evidence="2">DSM 15235</strain>
    </source>
</reference>
<protein>
    <submittedName>
        <fullName evidence="1">Uncharacterized protein</fullName>
    </submittedName>
</protein>
<name>A0A3N0VY35_9FLAO</name>
<sequence length="64" mass="7699">MYVEKLIGRSLEEAELFLNKKTVRIYNCEYAVIMKSYFFGFIKKRLHLSVKKGIIYDCFIRIDL</sequence>
<evidence type="ECO:0000313" key="2">
    <source>
        <dbReference type="Proteomes" id="UP000269375"/>
    </source>
</evidence>
<dbReference type="EMBL" id="RJTX01000002">
    <property type="protein sequence ID" value="ROH97695.1"/>
    <property type="molecule type" value="Genomic_DNA"/>
</dbReference>
<comment type="caution">
    <text evidence="1">The sequence shown here is derived from an EMBL/GenBank/DDBJ whole genome shotgun (WGS) entry which is preliminary data.</text>
</comment>
<dbReference type="Proteomes" id="UP000269375">
    <property type="component" value="Unassembled WGS sequence"/>
</dbReference>
<organism evidence="1 2">
    <name type="scientific">Chryseobacterium daecheongense</name>
    <dbReference type="NCBI Taxonomy" id="192389"/>
    <lineage>
        <taxon>Bacteria</taxon>
        <taxon>Pseudomonadati</taxon>
        <taxon>Bacteroidota</taxon>
        <taxon>Flavobacteriia</taxon>
        <taxon>Flavobacteriales</taxon>
        <taxon>Weeksellaceae</taxon>
        <taxon>Chryseobacterium group</taxon>
        <taxon>Chryseobacterium</taxon>
    </lineage>
</organism>
<gene>
    <name evidence="1" type="ORF">EGI05_09970</name>
</gene>
<accession>A0A3N0VY35</accession>
<dbReference type="AlphaFoldDB" id="A0A3N0VY35"/>